<feature type="region of interest" description="Disordered" evidence="1">
    <location>
        <begin position="1"/>
        <end position="24"/>
    </location>
</feature>
<accession>A0A7C9DAL8</accession>
<evidence type="ECO:0000256" key="1">
    <source>
        <dbReference type="SAM" id="MobiDB-lite"/>
    </source>
</evidence>
<protein>
    <submittedName>
        <fullName evidence="2">Uncharacterized protein</fullName>
    </submittedName>
</protein>
<organism evidence="2">
    <name type="scientific">Opuntia streptacantha</name>
    <name type="common">Prickly pear cactus</name>
    <name type="synonym">Opuntia cardona</name>
    <dbReference type="NCBI Taxonomy" id="393608"/>
    <lineage>
        <taxon>Eukaryota</taxon>
        <taxon>Viridiplantae</taxon>
        <taxon>Streptophyta</taxon>
        <taxon>Embryophyta</taxon>
        <taxon>Tracheophyta</taxon>
        <taxon>Spermatophyta</taxon>
        <taxon>Magnoliopsida</taxon>
        <taxon>eudicotyledons</taxon>
        <taxon>Gunneridae</taxon>
        <taxon>Pentapetalae</taxon>
        <taxon>Caryophyllales</taxon>
        <taxon>Cactineae</taxon>
        <taxon>Cactaceae</taxon>
        <taxon>Opuntioideae</taxon>
        <taxon>Opuntia</taxon>
    </lineage>
</organism>
<name>A0A7C9DAL8_OPUST</name>
<evidence type="ECO:0000313" key="2">
    <source>
        <dbReference type="EMBL" id="MBA4637087.1"/>
    </source>
</evidence>
<dbReference type="EMBL" id="GISG01102843">
    <property type="protein sequence ID" value="MBA4637086.1"/>
    <property type="molecule type" value="Transcribed_RNA"/>
</dbReference>
<sequence>MKAADLAGEGANRGGASFPMPSTGDMKDESGGFFFATGADTSSFKSIFFNGGLPIWLIPFQLKSLSLPLQFPSFKTTLSSTNFSSTAVTPTSILSPSLNSSSFTATAE</sequence>
<dbReference type="EMBL" id="GISG01102844">
    <property type="protein sequence ID" value="MBA4637087.1"/>
    <property type="molecule type" value="Transcribed_RNA"/>
</dbReference>
<dbReference type="AlphaFoldDB" id="A0A7C9DAL8"/>
<reference evidence="2" key="1">
    <citation type="journal article" date="2013" name="J. Plant Res.">
        <title>Effect of fungi and light on seed germination of three Opuntia species from semiarid lands of central Mexico.</title>
        <authorList>
            <person name="Delgado-Sanchez P."/>
            <person name="Jimenez-Bremont J.F."/>
            <person name="Guerrero-Gonzalez Mde L."/>
            <person name="Flores J."/>
        </authorList>
    </citation>
    <scope>NUCLEOTIDE SEQUENCE</scope>
    <source>
        <tissue evidence="2">Cladode</tissue>
    </source>
</reference>
<reference evidence="2" key="2">
    <citation type="submission" date="2020-07" db="EMBL/GenBank/DDBJ databases">
        <authorList>
            <person name="Vera ALvarez R."/>
            <person name="Arias-Moreno D.M."/>
            <person name="Jimenez-Jacinto V."/>
            <person name="Jimenez-Bremont J.F."/>
            <person name="Swaminathan K."/>
            <person name="Moose S.P."/>
            <person name="Guerrero-Gonzalez M.L."/>
            <person name="Marino-Ramirez L."/>
            <person name="Landsman D."/>
            <person name="Rodriguez-Kessler M."/>
            <person name="Delgado-Sanchez P."/>
        </authorList>
    </citation>
    <scope>NUCLEOTIDE SEQUENCE</scope>
    <source>
        <tissue evidence="2">Cladode</tissue>
    </source>
</reference>
<proteinExistence type="predicted"/>